<dbReference type="RefSeq" id="WP_013470904.1">
    <property type="nucleotide sequence ID" value="NC_014814.1"/>
</dbReference>
<dbReference type="Proteomes" id="UP000008916">
    <property type="component" value="Chromosome"/>
</dbReference>
<name>E6TH05_MYCSR</name>
<dbReference type="EMBL" id="CP002385">
    <property type="protein sequence ID" value="ADT97885.1"/>
    <property type="molecule type" value="Genomic_DNA"/>
</dbReference>
<accession>E6TH05</accession>
<gene>
    <name evidence="1" type="ordered locus">Mspyr1_12040</name>
</gene>
<proteinExistence type="predicted"/>
<dbReference type="HOGENOM" id="CLU_029916_0_0_11"/>
<evidence type="ECO:0000313" key="1">
    <source>
        <dbReference type="EMBL" id="ADT97885.1"/>
    </source>
</evidence>
<protein>
    <submittedName>
        <fullName evidence="1">Uncharacterized protein</fullName>
    </submittedName>
</protein>
<dbReference type="AlphaFoldDB" id="E6TH05"/>
<evidence type="ECO:0000313" key="2">
    <source>
        <dbReference type="Proteomes" id="UP000008916"/>
    </source>
</evidence>
<reference evidence="1 2" key="1">
    <citation type="journal article" date="2011" name="Stand. Genomic Sci.">
        <title>Complete genome sequence of Mycobacterium sp. strain (Spyr1) and reclassification to Mycobacterium gilvum Spyr1.</title>
        <authorList>
            <person name="Kallimanis A."/>
            <person name="Karabika E."/>
            <person name="Mavromatis K."/>
            <person name="Lapidus A."/>
            <person name="Labutti K.M."/>
            <person name="Liolios K."/>
            <person name="Ivanova N."/>
            <person name="Goodwin L."/>
            <person name="Woyke T."/>
            <person name="Velentzas A.D."/>
            <person name="Perisynakis A."/>
            <person name="Ouzounis C.C."/>
            <person name="Kyrpides N.C."/>
            <person name="Koukkou A.I."/>
            <person name="Drainas C."/>
        </authorList>
    </citation>
    <scope>NUCLEOTIDE SEQUENCE [LARGE SCALE GENOMIC DNA]</scope>
    <source>
        <strain evidence="2">DSM 45189 / LMG 24558 / Spyr1</strain>
    </source>
</reference>
<dbReference type="KEGG" id="msp:Mspyr1_12040"/>
<sequence>MKYKFDEIEPAPAPDDEFWLQRDVLTHVRDFARSRRANPYAVLGNVMRRAVACVEPHVVLPPLTGSVVSVNLFTSSVGRSGQGKGVADGAGNDAITFVDEDGVEIETARPNVGTGEGLARLFKGRKEIGDPPPTRAEMTVPEVGTLAAIAGRQGATLVSEILKAFMGEPLGFNNNSKDTTTAIAAHSYRLSLGVGVQPENADFFLSREKDGLPQRFLWFPVVDPDAPEARPAPVDPITVTIPRFPVEVVGDGDNTFVRHVRADVPGEIADEIDAFRYRVLVGDGAVDPLDGHLMLTRLKAAFALAVLNGQRNVSADDWKLAGELIDVSKRVRAELAEVLAEKHRRENKAKAMDAADREAIIAARLSEDKQKRVAQAITRKLERADEATRKELRQACTAAIRDDFDTVFAVFIDKQFIVCCETEEGHAARYRLAG</sequence>
<keyword evidence="2" id="KW-1185">Reference proteome</keyword>
<organism evidence="1 2">
    <name type="scientific">Mycolicibacterium gilvum (strain DSM 45189 / LMG 24558 / Spyr1)</name>
    <name type="common">Mycobacterium gilvum</name>
    <dbReference type="NCBI Taxonomy" id="278137"/>
    <lineage>
        <taxon>Bacteria</taxon>
        <taxon>Bacillati</taxon>
        <taxon>Actinomycetota</taxon>
        <taxon>Actinomycetes</taxon>
        <taxon>Mycobacteriales</taxon>
        <taxon>Mycobacteriaceae</taxon>
        <taxon>Mycolicibacterium</taxon>
    </lineage>
</organism>